<comment type="caution">
    <text evidence="3">The sequence shown here is derived from an EMBL/GenBank/DDBJ whole genome shotgun (WGS) entry which is preliminary data.</text>
</comment>
<organism evidence="3 4">
    <name type="scientific">Candidatus Caccovicinus merdipullorum</name>
    <dbReference type="NCBI Taxonomy" id="2840724"/>
    <lineage>
        <taxon>Bacteria</taxon>
        <taxon>Bacillati</taxon>
        <taxon>Bacillota</taxon>
        <taxon>Clostridia</taxon>
        <taxon>Eubacteriales</taxon>
        <taxon>Candidatus Caccovicinus</taxon>
    </lineage>
</organism>
<accession>A0A9D1KHC4</accession>
<evidence type="ECO:0000313" key="3">
    <source>
        <dbReference type="EMBL" id="HIT42507.1"/>
    </source>
</evidence>
<protein>
    <submittedName>
        <fullName evidence="3">DUF1700 domain-containing protein</fullName>
    </submittedName>
</protein>
<proteinExistence type="predicted"/>
<evidence type="ECO:0000313" key="4">
    <source>
        <dbReference type="Proteomes" id="UP000886860"/>
    </source>
</evidence>
<evidence type="ECO:0000256" key="2">
    <source>
        <dbReference type="SAM" id="Phobius"/>
    </source>
</evidence>
<dbReference type="Proteomes" id="UP000886860">
    <property type="component" value="Unassembled WGS sequence"/>
</dbReference>
<feature type="transmembrane region" description="Helical" evidence="2">
    <location>
        <begin position="243"/>
        <end position="263"/>
    </location>
</feature>
<reference evidence="3" key="1">
    <citation type="submission" date="2020-10" db="EMBL/GenBank/DDBJ databases">
        <authorList>
            <person name="Gilroy R."/>
        </authorList>
    </citation>
    <scope>NUCLEOTIDE SEQUENCE</scope>
    <source>
        <strain evidence="3">CHK123-3438</strain>
    </source>
</reference>
<keyword evidence="2" id="KW-0812">Transmembrane</keyword>
<feature type="transmembrane region" description="Helical" evidence="2">
    <location>
        <begin position="217"/>
        <end position="236"/>
    </location>
</feature>
<feature type="region of interest" description="Disordered" evidence="1">
    <location>
        <begin position="92"/>
        <end position="121"/>
    </location>
</feature>
<feature type="transmembrane region" description="Helical" evidence="2">
    <location>
        <begin position="269"/>
        <end position="294"/>
    </location>
</feature>
<feature type="compositionally biased region" description="Basic and acidic residues" evidence="1">
    <location>
        <begin position="96"/>
        <end position="121"/>
    </location>
</feature>
<keyword evidence="2" id="KW-0472">Membrane</keyword>
<sequence length="301" mass="33845">MNRQEFFDELRAYLKILQDEEQEDILAEYSQHIEMKMKSGLSEEEAIGDFGPVKELAGQILEAYHVKPEYESDRTGKSGQIKKLSAKLSGIWPQRKGTEGTDGRKQRKREGGGDSYDKKETLPEAGFPEKIWKWIRMAAAGFGNGIQRTLEFLRRQFRKPFLFIRKKADALAVRAEEKRAERKAGRKQQLQEYGELGERTGKGRGILGSAGSFFKNAVRLAVWIAAACCRLVWNAAVICGAGFFGLLGLLFLFLFGMLAVLWIQGYPLAGLVCCCFGAVLCCGSLTLFGGTFFWRKKRGEK</sequence>
<dbReference type="Pfam" id="PF22564">
    <property type="entry name" value="HAAS"/>
    <property type="match status" value="1"/>
</dbReference>
<keyword evidence="2" id="KW-1133">Transmembrane helix</keyword>
<gene>
    <name evidence="3" type="ORF">IAB60_10535</name>
</gene>
<evidence type="ECO:0000256" key="1">
    <source>
        <dbReference type="SAM" id="MobiDB-lite"/>
    </source>
</evidence>
<reference evidence="3" key="2">
    <citation type="journal article" date="2021" name="PeerJ">
        <title>Extensive microbial diversity within the chicken gut microbiome revealed by metagenomics and culture.</title>
        <authorList>
            <person name="Gilroy R."/>
            <person name="Ravi A."/>
            <person name="Getino M."/>
            <person name="Pursley I."/>
            <person name="Horton D.L."/>
            <person name="Alikhan N.F."/>
            <person name="Baker D."/>
            <person name="Gharbi K."/>
            <person name="Hall N."/>
            <person name="Watson M."/>
            <person name="Adriaenssens E.M."/>
            <person name="Foster-Nyarko E."/>
            <person name="Jarju S."/>
            <person name="Secka A."/>
            <person name="Antonio M."/>
            <person name="Oren A."/>
            <person name="Chaudhuri R.R."/>
            <person name="La Ragione R."/>
            <person name="Hildebrand F."/>
            <person name="Pallen M.J."/>
        </authorList>
    </citation>
    <scope>NUCLEOTIDE SEQUENCE</scope>
    <source>
        <strain evidence="3">CHK123-3438</strain>
    </source>
</reference>
<dbReference type="EMBL" id="DVKS01000180">
    <property type="protein sequence ID" value="HIT42507.1"/>
    <property type="molecule type" value="Genomic_DNA"/>
</dbReference>
<dbReference type="AlphaFoldDB" id="A0A9D1KHC4"/>
<name>A0A9D1KHC4_9FIRM</name>